<dbReference type="AlphaFoldDB" id="A0A1L9PH25"/>
<gene>
    <name evidence="3" type="ORF">ASPVEDRAFT_149678</name>
</gene>
<feature type="transmembrane region" description="Helical" evidence="2">
    <location>
        <begin position="49"/>
        <end position="70"/>
    </location>
</feature>
<name>A0A1L9PH25_ASPVE</name>
<dbReference type="EMBL" id="KV878127">
    <property type="protein sequence ID" value="OJJ00745.1"/>
    <property type="molecule type" value="Genomic_DNA"/>
</dbReference>
<dbReference type="STRING" id="1036611.A0A1L9PH25"/>
<proteinExistence type="predicted"/>
<keyword evidence="2" id="KW-0812">Transmembrane</keyword>
<dbReference type="RefSeq" id="XP_040666507.1">
    <property type="nucleotide sequence ID" value="XM_040808209.1"/>
</dbReference>
<reference evidence="4" key="1">
    <citation type="journal article" date="2017" name="Genome Biol.">
        <title>Comparative genomics reveals high biological diversity and specific adaptations in the industrially and medically important fungal genus Aspergillus.</title>
        <authorList>
            <person name="de Vries R.P."/>
            <person name="Riley R."/>
            <person name="Wiebenga A."/>
            <person name="Aguilar-Osorio G."/>
            <person name="Amillis S."/>
            <person name="Uchima C.A."/>
            <person name="Anderluh G."/>
            <person name="Asadollahi M."/>
            <person name="Askin M."/>
            <person name="Barry K."/>
            <person name="Battaglia E."/>
            <person name="Bayram O."/>
            <person name="Benocci T."/>
            <person name="Braus-Stromeyer S.A."/>
            <person name="Caldana C."/>
            <person name="Canovas D."/>
            <person name="Cerqueira G.C."/>
            <person name="Chen F."/>
            <person name="Chen W."/>
            <person name="Choi C."/>
            <person name="Clum A."/>
            <person name="Dos Santos R.A."/>
            <person name="Damasio A.R."/>
            <person name="Diallinas G."/>
            <person name="Emri T."/>
            <person name="Fekete E."/>
            <person name="Flipphi M."/>
            <person name="Freyberg S."/>
            <person name="Gallo A."/>
            <person name="Gournas C."/>
            <person name="Habgood R."/>
            <person name="Hainaut M."/>
            <person name="Harispe M.L."/>
            <person name="Henrissat B."/>
            <person name="Hilden K.S."/>
            <person name="Hope R."/>
            <person name="Hossain A."/>
            <person name="Karabika E."/>
            <person name="Karaffa L."/>
            <person name="Karanyi Z."/>
            <person name="Krasevec N."/>
            <person name="Kuo A."/>
            <person name="Kusch H."/>
            <person name="LaButti K."/>
            <person name="Lagendijk E.L."/>
            <person name="Lapidus A."/>
            <person name="Levasseur A."/>
            <person name="Lindquist E."/>
            <person name="Lipzen A."/>
            <person name="Logrieco A.F."/>
            <person name="MacCabe A."/>
            <person name="Maekelae M.R."/>
            <person name="Malavazi I."/>
            <person name="Melin P."/>
            <person name="Meyer V."/>
            <person name="Mielnichuk N."/>
            <person name="Miskei M."/>
            <person name="Molnar A.P."/>
            <person name="Mule G."/>
            <person name="Ngan C.Y."/>
            <person name="Orejas M."/>
            <person name="Orosz E."/>
            <person name="Ouedraogo J.P."/>
            <person name="Overkamp K.M."/>
            <person name="Park H.-S."/>
            <person name="Perrone G."/>
            <person name="Piumi F."/>
            <person name="Punt P.J."/>
            <person name="Ram A.F."/>
            <person name="Ramon A."/>
            <person name="Rauscher S."/>
            <person name="Record E."/>
            <person name="Riano-Pachon D.M."/>
            <person name="Robert V."/>
            <person name="Roehrig J."/>
            <person name="Ruller R."/>
            <person name="Salamov A."/>
            <person name="Salih N.S."/>
            <person name="Samson R.A."/>
            <person name="Sandor E."/>
            <person name="Sanguinetti M."/>
            <person name="Schuetze T."/>
            <person name="Sepcic K."/>
            <person name="Shelest E."/>
            <person name="Sherlock G."/>
            <person name="Sophianopoulou V."/>
            <person name="Squina F.M."/>
            <person name="Sun H."/>
            <person name="Susca A."/>
            <person name="Todd R.B."/>
            <person name="Tsang A."/>
            <person name="Unkles S.E."/>
            <person name="van de Wiele N."/>
            <person name="van Rossen-Uffink D."/>
            <person name="Oliveira J.V."/>
            <person name="Vesth T.C."/>
            <person name="Visser J."/>
            <person name="Yu J.-H."/>
            <person name="Zhou M."/>
            <person name="Andersen M.R."/>
            <person name="Archer D.B."/>
            <person name="Baker S.E."/>
            <person name="Benoit I."/>
            <person name="Brakhage A.A."/>
            <person name="Braus G.H."/>
            <person name="Fischer R."/>
            <person name="Frisvad J.C."/>
            <person name="Goldman G.H."/>
            <person name="Houbraken J."/>
            <person name="Oakley B."/>
            <person name="Pocsi I."/>
            <person name="Scazzocchio C."/>
            <person name="Seiboth B."/>
            <person name="vanKuyk P.A."/>
            <person name="Wortman J."/>
            <person name="Dyer P.S."/>
            <person name="Grigoriev I.V."/>
        </authorList>
    </citation>
    <scope>NUCLEOTIDE SEQUENCE [LARGE SCALE GENOMIC DNA]</scope>
    <source>
        <strain evidence="4">CBS 583.65</strain>
    </source>
</reference>
<evidence type="ECO:0000313" key="3">
    <source>
        <dbReference type="EMBL" id="OJJ00745.1"/>
    </source>
</evidence>
<sequence>MAPTSGVCFSNSSAIADSTTKNFISGVTVLVSLFGRDATNRFLSQSVSIFDWLIFALAPLGVPTAIFAVIRTSRMQFLKRMVGLAEDKVSDVEKDLMSSTSDDVSEIWDGEKVVRVIRPSTVSELFFAGLNGNAMEEPYGIYSSQEAKCRDGVLETKHEWSVDHDNTELQLWDKHPESQPTIDSGGDMAYPPNMMLNLGPYNRLPSLWTTTILGIFLEAAVLMVASLTTFHPTLAKCFKSRHWPFYLFAIGGALLFVGLVACAAAIDGATRDVIWKPRCPNVAVMWLQRASDTDGNTSYVIAKRIKTDFITSHRPHGVQPLVKFSPLIISSITIGFLMQAIGLSTMHWPPQVIQFIATIVMFVCRSYLRRQDSPDRVKKIQTGCCEDWIAKMFVLNPENLWSEPSSDDPDVHWKLEALEIGNQDSRFGESKCAQNLLQTRRFLANMTQNGGHPRLLASSLASAIDNVIQATSQFKIWKDVESWSWNVGLRVDDGIPEEVKLTIQGTEKELHADEKALEALISLLPSSIITRQRTACPRRGLLFVGPGDPRIAEDLREFGHVNDLGLYQVPPVDQSQDLRISVDRDMIPGIEEEFLETARSWAEGETVTFDTKRISEPSEVVGGRDAALTRISTQSPGELFAQHIFVCFMWIIARELGEKGKKVDPGETKKQSAVTGNLKRSWLKILMRKIELTRLGNMDFATFAVIPPLSHYRLLDRDDLHSSRRNFVSHQPSSVGVSPSRMQYSPNDGISSQLEKFIQRCP</sequence>
<feature type="transmembrane region" description="Helical" evidence="2">
    <location>
        <begin position="204"/>
        <end position="225"/>
    </location>
</feature>
<keyword evidence="2" id="KW-1133">Transmembrane helix</keyword>
<evidence type="ECO:0000256" key="2">
    <source>
        <dbReference type="SAM" id="Phobius"/>
    </source>
</evidence>
<feature type="transmembrane region" description="Helical" evidence="2">
    <location>
        <begin position="321"/>
        <end position="342"/>
    </location>
</feature>
<protein>
    <submittedName>
        <fullName evidence="3">Uncharacterized protein</fullName>
    </submittedName>
</protein>
<accession>A0A1L9PH25</accession>
<organism evidence="3 4">
    <name type="scientific">Aspergillus versicolor CBS 583.65</name>
    <dbReference type="NCBI Taxonomy" id="1036611"/>
    <lineage>
        <taxon>Eukaryota</taxon>
        <taxon>Fungi</taxon>
        <taxon>Dikarya</taxon>
        <taxon>Ascomycota</taxon>
        <taxon>Pezizomycotina</taxon>
        <taxon>Eurotiomycetes</taxon>
        <taxon>Eurotiomycetidae</taxon>
        <taxon>Eurotiales</taxon>
        <taxon>Aspergillaceae</taxon>
        <taxon>Aspergillus</taxon>
        <taxon>Aspergillus subgen. Nidulantes</taxon>
    </lineage>
</organism>
<feature type="transmembrane region" description="Helical" evidence="2">
    <location>
        <begin position="245"/>
        <end position="266"/>
    </location>
</feature>
<dbReference type="VEuPathDB" id="FungiDB:ASPVEDRAFT_149678"/>
<keyword evidence="2" id="KW-0472">Membrane</keyword>
<evidence type="ECO:0000313" key="4">
    <source>
        <dbReference type="Proteomes" id="UP000184073"/>
    </source>
</evidence>
<dbReference type="OrthoDB" id="7464126at2759"/>
<dbReference type="Proteomes" id="UP000184073">
    <property type="component" value="Unassembled WGS sequence"/>
</dbReference>
<evidence type="ECO:0000256" key="1">
    <source>
        <dbReference type="SAM" id="MobiDB-lite"/>
    </source>
</evidence>
<dbReference type="GeneID" id="63723720"/>
<keyword evidence="4" id="KW-1185">Reference proteome</keyword>
<feature type="region of interest" description="Disordered" evidence="1">
    <location>
        <begin position="729"/>
        <end position="748"/>
    </location>
</feature>